<keyword evidence="1" id="KW-0472">Membrane</keyword>
<keyword evidence="3" id="KW-1185">Reference proteome</keyword>
<dbReference type="InterPro" id="IPR045584">
    <property type="entry name" value="Pilin-like"/>
</dbReference>
<evidence type="ECO:0000313" key="3">
    <source>
        <dbReference type="Proteomes" id="UP001597297"/>
    </source>
</evidence>
<accession>A0ABW5E239</accession>
<gene>
    <name evidence="2" type="ORF">ACFSQZ_02575</name>
</gene>
<evidence type="ECO:0000256" key="1">
    <source>
        <dbReference type="SAM" id="Phobius"/>
    </source>
</evidence>
<dbReference type="Proteomes" id="UP001597297">
    <property type="component" value="Unassembled WGS sequence"/>
</dbReference>
<dbReference type="Gene3D" id="3.30.700.10">
    <property type="entry name" value="Glycoprotein, Type 4 Pilin"/>
    <property type="match status" value="1"/>
</dbReference>
<proteinExistence type="predicted"/>
<dbReference type="NCBIfam" id="TIGR02532">
    <property type="entry name" value="IV_pilin_GFxxxE"/>
    <property type="match status" value="1"/>
</dbReference>
<dbReference type="InterPro" id="IPR012902">
    <property type="entry name" value="N_methyl_site"/>
</dbReference>
<dbReference type="RefSeq" id="WP_377095103.1">
    <property type="nucleotide sequence ID" value="NZ_JBHSJM010000001.1"/>
</dbReference>
<dbReference type="SUPFAM" id="SSF54523">
    <property type="entry name" value="Pili subunits"/>
    <property type="match status" value="1"/>
</dbReference>
<name>A0ABW5E239_9BACT</name>
<keyword evidence="1" id="KW-1133">Transmembrane helix</keyword>
<organism evidence="2 3">
    <name type="scientific">Rubritalea spongiae</name>
    <dbReference type="NCBI Taxonomy" id="430797"/>
    <lineage>
        <taxon>Bacteria</taxon>
        <taxon>Pseudomonadati</taxon>
        <taxon>Verrucomicrobiota</taxon>
        <taxon>Verrucomicrobiia</taxon>
        <taxon>Verrucomicrobiales</taxon>
        <taxon>Rubritaleaceae</taxon>
        <taxon>Rubritalea</taxon>
    </lineage>
</organism>
<feature type="transmembrane region" description="Helical" evidence="1">
    <location>
        <begin position="12"/>
        <end position="34"/>
    </location>
</feature>
<sequence length="265" mass="28905">MKITKHVSKGFSLVEVVIAIGIVAILLTTFMAVFGPAQQNINRAIGVSDANRLVSTLENEMAVLRLGEENEYQDADGNASAFEKAFQWIQNSNGAGDAILIYQYQALPDESNQDGTLQAIEASDAQDENLLPGKDYITQTTARRVSFDPYGLIEKELVPGVVSGNVYVARMTQLLLQADKDDIDDDGDRTELVLQVGDAGKIKFINEDGTETEVGDSSDYNEAYITVQVEFFQMPNNLAGYVTGGGWDFDELGSPVAVHNIAVRR</sequence>
<reference evidence="3" key="1">
    <citation type="journal article" date="2019" name="Int. J. Syst. Evol. Microbiol.">
        <title>The Global Catalogue of Microorganisms (GCM) 10K type strain sequencing project: providing services to taxonomists for standard genome sequencing and annotation.</title>
        <authorList>
            <consortium name="The Broad Institute Genomics Platform"/>
            <consortium name="The Broad Institute Genome Sequencing Center for Infectious Disease"/>
            <person name="Wu L."/>
            <person name="Ma J."/>
        </authorList>
    </citation>
    <scope>NUCLEOTIDE SEQUENCE [LARGE SCALE GENOMIC DNA]</scope>
    <source>
        <strain evidence="3">JCM 16545</strain>
    </source>
</reference>
<keyword evidence="1" id="KW-0812">Transmembrane</keyword>
<comment type="caution">
    <text evidence="2">The sequence shown here is derived from an EMBL/GenBank/DDBJ whole genome shotgun (WGS) entry which is preliminary data.</text>
</comment>
<evidence type="ECO:0000313" key="2">
    <source>
        <dbReference type="EMBL" id="MFD2275343.1"/>
    </source>
</evidence>
<protein>
    <submittedName>
        <fullName evidence="2">Prepilin-type N-terminal cleavage/methylation domain-containing protein</fullName>
    </submittedName>
</protein>
<dbReference type="PROSITE" id="PS00409">
    <property type="entry name" value="PROKAR_NTER_METHYL"/>
    <property type="match status" value="1"/>
</dbReference>
<dbReference type="EMBL" id="JBHUJC010000003">
    <property type="protein sequence ID" value="MFD2275343.1"/>
    <property type="molecule type" value="Genomic_DNA"/>
</dbReference>
<dbReference type="Pfam" id="PF07963">
    <property type="entry name" value="N_methyl"/>
    <property type="match status" value="1"/>
</dbReference>